<evidence type="ECO:0000313" key="1">
    <source>
        <dbReference type="EMBL" id="JAH18248.1"/>
    </source>
</evidence>
<reference evidence="1" key="2">
    <citation type="journal article" date="2015" name="Fish Shellfish Immunol.">
        <title>Early steps in the European eel (Anguilla anguilla)-Vibrio vulnificus interaction in the gills: Role of the RtxA13 toxin.</title>
        <authorList>
            <person name="Callol A."/>
            <person name="Pajuelo D."/>
            <person name="Ebbesson L."/>
            <person name="Teles M."/>
            <person name="MacKenzie S."/>
            <person name="Amaro C."/>
        </authorList>
    </citation>
    <scope>NUCLEOTIDE SEQUENCE</scope>
</reference>
<sequence>MLLFMFKVSLYCFLVQ</sequence>
<protein>
    <submittedName>
        <fullName evidence="1">Uncharacterized protein</fullName>
    </submittedName>
</protein>
<organism evidence="1">
    <name type="scientific">Anguilla anguilla</name>
    <name type="common">European freshwater eel</name>
    <name type="synonym">Muraena anguilla</name>
    <dbReference type="NCBI Taxonomy" id="7936"/>
    <lineage>
        <taxon>Eukaryota</taxon>
        <taxon>Metazoa</taxon>
        <taxon>Chordata</taxon>
        <taxon>Craniata</taxon>
        <taxon>Vertebrata</taxon>
        <taxon>Euteleostomi</taxon>
        <taxon>Actinopterygii</taxon>
        <taxon>Neopterygii</taxon>
        <taxon>Teleostei</taxon>
        <taxon>Anguilliformes</taxon>
        <taxon>Anguillidae</taxon>
        <taxon>Anguilla</taxon>
    </lineage>
</organism>
<name>A0A0E9QQ65_ANGAN</name>
<proteinExistence type="predicted"/>
<accession>A0A0E9QQ65</accession>
<reference evidence="1" key="1">
    <citation type="submission" date="2014-11" db="EMBL/GenBank/DDBJ databases">
        <authorList>
            <person name="Amaro Gonzalez C."/>
        </authorList>
    </citation>
    <scope>NUCLEOTIDE SEQUENCE</scope>
</reference>
<dbReference type="AlphaFoldDB" id="A0A0E9QQ65"/>
<dbReference type="EMBL" id="GBXM01090329">
    <property type="protein sequence ID" value="JAH18248.1"/>
    <property type="molecule type" value="Transcribed_RNA"/>
</dbReference>